<evidence type="ECO:0000259" key="2">
    <source>
        <dbReference type="Pfam" id="PF04773"/>
    </source>
</evidence>
<dbReference type="InterPro" id="IPR006860">
    <property type="entry name" value="FecR"/>
</dbReference>
<gene>
    <name evidence="4" type="ORF">DI564_01640</name>
</gene>
<dbReference type="InterPro" id="IPR012373">
    <property type="entry name" value="Ferrdict_sens_TM"/>
</dbReference>
<dbReference type="PANTHER" id="PTHR30273:SF2">
    <property type="entry name" value="PROTEIN FECR"/>
    <property type="match status" value="1"/>
</dbReference>
<organism evidence="4 5">
    <name type="scientific">Rhodanobacter denitrificans</name>
    <dbReference type="NCBI Taxonomy" id="666685"/>
    <lineage>
        <taxon>Bacteria</taxon>
        <taxon>Pseudomonadati</taxon>
        <taxon>Pseudomonadota</taxon>
        <taxon>Gammaproteobacteria</taxon>
        <taxon>Lysobacterales</taxon>
        <taxon>Rhodanobacteraceae</taxon>
        <taxon>Rhodanobacter</taxon>
    </lineage>
</organism>
<dbReference type="PANTHER" id="PTHR30273">
    <property type="entry name" value="PERIPLASMIC SIGNAL SENSOR AND SIGMA FACTOR ACTIVATOR FECR-RELATED"/>
    <property type="match status" value="1"/>
</dbReference>
<dbReference type="GO" id="GO:0016989">
    <property type="term" value="F:sigma factor antagonist activity"/>
    <property type="evidence" value="ECO:0007669"/>
    <property type="project" value="TreeGrafter"/>
</dbReference>
<dbReference type="AlphaFoldDB" id="A0A2W5KQP9"/>
<protein>
    <recommendedName>
        <fullName evidence="6">DUF4880 domain-containing protein</fullName>
    </recommendedName>
</protein>
<dbReference type="Gene3D" id="3.55.50.30">
    <property type="match status" value="1"/>
</dbReference>
<feature type="domain" description="FecR N-terminal" evidence="3">
    <location>
        <begin position="13"/>
        <end position="54"/>
    </location>
</feature>
<reference evidence="4 5" key="1">
    <citation type="submission" date="2017-08" db="EMBL/GenBank/DDBJ databases">
        <title>Infants hospitalized years apart are colonized by the same room-sourced microbial strains.</title>
        <authorList>
            <person name="Brooks B."/>
            <person name="Olm M.R."/>
            <person name="Firek B.A."/>
            <person name="Baker R."/>
            <person name="Thomas B.C."/>
            <person name="Morowitz M.J."/>
            <person name="Banfield J.F."/>
        </authorList>
    </citation>
    <scope>NUCLEOTIDE SEQUENCE [LARGE SCALE GENOMIC DNA]</scope>
    <source>
        <strain evidence="4">S2_005_003_R2_42</strain>
    </source>
</reference>
<name>A0A2W5KQP9_9GAMM</name>
<dbReference type="Pfam" id="PF16220">
    <property type="entry name" value="DUF4880"/>
    <property type="match status" value="1"/>
</dbReference>
<evidence type="ECO:0000313" key="4">
    <source>
        <dbReference type="EMBL" id="PZQ19436.1"/>
    </source>
</evidence>
<dbReference type="Pfam" id="PF04773">
    <property type="entry name" value="FecR"/>
    <property type="match status" value="1"/>
</dbReference>
<keyword evidence="1" id="KW-0472">Membrane</keyword>
<evidence type="ECO:0000256" key="1">
    <source>
        <dbReference type="SAM" id="Phobius"/>
    </source>
</evidence>
<dbReference type="InterPro" id="IPR032623">
    <property type="entry name" value="FecR_N"/>
</dbReference>
<comment type="caution">
    <text evidence="4">The sequence shown here is derived from an EMBL/GenBank/DDBJ whole genome shotgun (WGS) entry which is preliminary data.</text>
</comment>
<accession>A0A2W5KQP9</accession>
<evidence type="ECO:0008006" key="6">
    <source>
        <dbReference type="Google" id="ProtNLM"/>
    </source>
</evidence>
<dbReference type="Proteomes" id="UP000249046">
    <property type="component" value="Unassembled WGS sequence"/>
</dbReference>
<keyword evidence="1" id="KW-0812">Transmembrane</keyword>
<keyword evidence="1" id="KW-1133">Transmembrane helix</keyword>
<dbReference type="EMBL" id="QFPO01000002">
    <property type="protein sequence ID" value="PZQ19436.1"/>
    <property type="molecule type" value="Genomic_DNA"/>
</dbReference>
<dbReference type="Gene3D" id="2.60.120.1440">
    <property type="match status" value="1"/>
</dbReference>
<feature type="domain" description="FecR protein" evidence="2">
    <location>
        <begin position="120"/>
        <end position="209"/>
    </location>
</feature>
<sequence length="326" mass="35362">MNASAHDSAVLRRAADWQARLKAPDCSAVDRDAFERWCAADPAHIEVWLEVAALDEAAAGLGEMPAIAAAIRPARRGAVHARHRRRWRSGVSIAAAAVLMLAVGLIGWLHPFGGFAAAEFATAVGEQRALTLVDGTQVHLDTDTALEFRVDDAQRVLEVRRGRVDLIVAADERPFEVLAGRGRLRDIGTRFQVERRDPRITVAVLEGAVGVRLTDEAAAETALTPGQRIGYGERGPLTPVESFDLGQAEAWTRGELIFSDRRLDEVLTEINRYATTPLRLSDPALGAVRISGVFRPSDTDSLLAALDAGWSLRARRTADGAIELTR</sequence>
<feature type="transmembrane region" description="Helical" evidence="1">
    <location>
        <begin position="90"/>
        <end position="109"/>
    </location>
</feature>
<proteinExistence type="predicted"/>
<evidence type="ECO:0000313" key="5">
    <source>
        <dbReference type="Proteomes" id="UP000249046"/>
    </source>
</evidence>
<dbReference type="PIRSF" id="PIRSF018266">
    <property type="entry name" value="FecR"/>
    <property type="match status" value="1"/>
</dbReference>
<evidence type="ECO:0000259" key="3">
    <source>
        <dbReference type="Pfam" id="PF16220"/>
    </source>
</evidence>